<name>A0ABV5T601_9MICO</name>
<dbReference type="PANTHER" id="PTHR43132">
    <property type="entry name" value="ARSENICAL RESISTANCE OPERON REPRESSOR ARSR-RELATED"/>
    <property type="match status" value="1"/>
</dbReference>
<keyword evidence="6" id="KW-1185">Reference proteome</keyword>
<dbReference type="EMBL" id="JBHMBE010000009">
    <property type="protein sequence ID" value="MFB9647317.1"/>
    <property type="molecule type" value="Genomic_DNA"/>
</dbReference>
<dbReference type="InterPro" id="IPR051011">
    <property type="entry name" value="Metal_resp_trans_reg"/>
</dbReference>
<dbReference type="CDD" id="cd00090">
    <property type="entry name" value="HTH_ARSR"/>
    <property type="match status" value="1"/>
</dbReference>
<keyword evidence="2" id="KW-0238">DNA-binding</keyword>
<evidence type="ECO:0000256" key="1">
    <source>
        <dbReference type="ARBA" id="ARBA00023015"/>
    </source>
</evidence>
<accession>A0ABV5T601</accession>
<dbReference type="RefSeq" id="WP_344713634.1">
    <property type="nucleotide sequence ID" value="NZ_BAAAWH010000001.1"/>
</dbReference>
<proteinExistence type="predicted"/>
<keyword evidence="3" id="KW-0804">Transcription</keyword>
<dbReference type="NCBIfam" id="NF033788">
    <property type="entry name" value="HTH_metalloreg"/>
    <property type="match status" value="1"/>
</dbReference>
<dbReference type="SMART" id="SM00418">
    <property type="entry name" value="HTH_ARSR"/>
    <property type="match status" value="1"/>
</dbReference>
<reference evidence="5 6" key="1">
    <citation type="submission" date="2024-09" db="EMBL/GenBank/DDBJ databases">
        <authorList>
            <person name="Sun Q."/>
            <person name="Mori K."/>
        </authorList>
    </citation>
    <scope>NUCLEOTIDE SEQUENCE [LARGE SCALE GENOMIC DNA]</scope>
    <source>
        <strain evidence="5 6">JCM 1342</strain>
    </source>
</reference>
<comment type="caution">
    <text evidence="5">The sequence shown here is derived from an EMBL/GenBank/DDBJ whole genome shotgun (WGS) entry which is preliminary data.</text>
</comment>
<dbReference type="InterPro" id="IPR001845">
    <property type="entry name" value="HTH_ArsR_DNA-bd_dom"/>
</dbReference>
<gene>
    <name evidence="5" type="ORF">ACFFPJ_16100</name>
</gene>
<evidence type="ECO:0000256" key="2">
    <source>
        <dbReference type="ARBA" id="ARBA00023125"/>
    </source>
</evidence>
<dbReference type="PRINTS" id="PR00778">
    <property type="entry name" value="HTHARSR"/>
</dbReference>
<dbReference type="Proteomes" id="UP001589611">
    <property type="component" value="Unassembled WGS sequence"/>
</dbReference>
<evidence type="ECO:0000256" key="3">
    <source>
        <dbReference type="ARBA" id="ARBA00023163"/>
    </source>
</evidence>
<dbReference type="InterPro" id="IPR011991">
    <property type="entry name" value="ArsR-like_HTH"/>
</dbReference>
<dbReference type="InterPro" id="IPR036390">
    <property type="entry name" value="WH_DNA-bd_sf"/>
</dbReference>
<keyword evidence="1" id="KW-0805">Transcription regulation</keyword>
<dbReference type="Pfam" id="PF01022">
    <property type="entry name" value="HTH_5"/>
    <property type="match status" value="1"/>
</dbReference>
<feature type="domain" description="HTH arsR-type" evidence="4">
    <location>
        <begin position="6"/>
        <end position="101"/>
    </location>
</feature>
<organism evidence="5 6">
    <name type="scientific">Microbacterium terregens</name>
    <dbReference type="NCBI Taxonomy" id="69363"/>
    <lineage>
        <taxon>Bacteria</taxon>
        <taxon>Bacillati</taxon>
        <taxon>Actinomycetota</taxon>
        <taxon>Actinomycetes</taxon>
        <taxon>Micrococcales</taxon>
        <taxon>Microbacteriaceae</taxon>
        <taxon>Microbacterium</taxon>
    </lineage>
</organism>
<protein>
    <submittedName>
        <fullName evidence="5">ArsR/SmtB family transcription factor</fullName>
    </submittedName>
</protein>
<evidence type="ECO:0000259" key="4">
    <source>
        <dbReference type="PROSITE" id="PS50987"/>
    </source>
</evidence>
<sequence length="121" mass="13288">MSFDPQQRPLYEVKAGLFKGLSHPIRIRILELLSNEVELSVAQLQADTDLEASHLSQHLTVLRHHHLVVSDRRGSHVYYRLAYAEVSELLTTARGLLLRIVSADGARAADAAALPPVGSAT</sequence>
<evidence type="ECO:0000313" key="6">
    <source>
        <dbReference type="Proteomes" id="UP001589611"/>
    </source>
</evidence>
<dbReference type="PANTHER" id="PTHR43132:SF2">
    <property type="entry name" value="ARSENICAL RESISTANCE OPERON REPRESSOR ARSR-RELATED"/>
    <property type="match status" value="1"/>
</dbReference>
<evidence type="ECO:0000313" key="5">
    <source>
        <dbReference type="EMBL" id="MFB9647317.1"/>
    </source>
</evidence>
<dbReference type="Gene3D" id="1.10.10.10">
    <property type="entry name" value="Winged helix-like DNA-binding domain superfamily/Winged helix DNA-binding domain"/>
    <property type="match status" value="1"/>
</dbReference>
<dbReference type="PROSITE" id="PS50987">
    <property type="entry name" value="HTH_ARSR_2"/>
    <property type="match status" value="1"/>
</dbReference>
<dbReference type="InterPro" id="IPR036388">
    <property type="entry name" value="WH-like_DNA-bd_sf"/>
</dbReference>
<dbReference type="SUPFAM" id="SSF46785">
    <property type="entry name" value="Winged helix' DNA-binding domain"/>
    <property type="match status" value="1"/>
</dbReference>